<dbReference type="InterPro" id="IPR018508">
    <property type="entry name" value="3-dehydroquinate_DH_AS"/>
</dbReference>
<evidence type="ECO:0000313" key="8">
    <source>
        <dbReference type="Proteomes" id="UP000577956"/>
    </source>
</evidence>
<dbReference type="EMBL" id="JACCBK010000001">
    <property type="protein sequence ID" value="NYD86464.1"/>
    <property type="molecule type" value="Genomic_DNA"/>
</dbReference>
<dbReference type="EMBL" id="BONN01000004">
    <property type="protein sequence ID" value="GIG32645.1"/>
    <property type="molecule type" value="Genomic_DNA"/>
</dbReference>
<feature type="active site" description="Proton donor/acceptor" evidence="5">
    <location>
        <position position="145"/>
    </location>
</feature>
<comment type="caution">
    <text evidence="5">Lacks conserved residue(s) required for the propagation of feature annotation.</text>
</comment>
<evidence type="ECO:0000313" key="9">
    <source>
        <dbReference type="Proteomes" id="UP000618382"/>
    </source>
</evidence>
<keyword evidence="9" id="KW-1185">Reference proteome</keyword>
<comment type="catalytic activity">
    <reaction evidence="1 5">
        <text>3-dehydroquinate = 3-dehydroshikimate + H2O</text>
        <dbReference type="Rhea" id="RHEA:21096"/>
        <dbReference type="ChEBI" id="CHEBI:15377"/>
        <dbReference type="ChEBI" id="CHEBI:16630"/>
        <dbReference type="ChEBI" id="CHEBI:32364"/>
        <dbReference type="EC" id="4.2.1.10"/>
    </reaction>
</comment>
<dbReference type="InterPro" id="IPR050146">
    <property type="entry name" value="Type-I_3-dehydroquinase"/>
</dbReference>
<dbReference type="GO" id="GO:0003855">
    <property type="term" value="F:3-dehydroquinate dehydratase activity"/>
    <property type="evidence" value="ECO:0007669"/>
    <property type="project" value="UniProtKB-UniRule"/>
</dbReference>
<evidence type="ECO:0000256" key="5">
    <source>
        <dbReference type="HAMAP-Rule" id="MF_00214"/>
    </source>
</evidence>
<dbReference type="FunFam" id="3.20.20.70:FF:000047">
    <property type="entry name" value="3-dehydroquinate dehydratase"/>
    <property type="match status" value="1"/>
</dbReference>
<comment type="similarity">
    <text evidence="5">Belongs to the type-I 3-dehydroquinase family.</text>
</comment>
<feature type="binding site" evidence="5">
    <location>
        <begin position="48"/>
        <end position="50"/>
    </location>
    <ligand>
        <name>3-dehydroquinate</name>
        <dbReference type="ChEBI" id="CHEBI:32364"/>
    </ligand>
</feature>
<dbReference type="RefSeq" id="WP_140458081.1">
    <property type="nucleotide sequence ID" value="NZ_BAABFI010000001.1"/>
</dbReference>
<dbReference type="Proteomes" id="UP000618382">
    <property type="component" value="Unassembled WGS sequence"/>
</dbReference>
<dbReference type="Proteomes" id="UP000577956">
    <property type="component" value="Unassembled WGS sequence"/>
</dbReference>
<evidence type="ECO:0000256" key="3">
    <source>
        <dbReference type="ARBA" id="ARBA00023239"/>
    </source>
</evidence>
<dbReference type="GO" id="GO:0009073">
    <property type="term" value="P:aromatic amino acid family biosynthetic process"/>
    <property type="evidence" value="ECO:0007669"/>
    <property type="project" value="UniProtKB-KW"/>
</dbReference>
<dbReference type="InterPro" id="IPR013785">
    <property type="entry name" value="Aldolase_TIM"/>
</dbReference>
<dbReference type="Pfam" id="PF01487">
    <property type="entry name" value="DHquinase_I"/>
    <property type="match status" value="1"/>
</dbReference>
<dbReference type="GO" id="GO:0009423">
    <property type="term" value="P:chorismate biosynthetic process"/>
    <property type="evidence" value="ECO:0007669"/>
    <property type="project" value="UniProtKB-UniRule"/>
</dbReference>
<evidence type="ECO:0000256" key="2">
    <source>
        <dbReference type="ARBA" id="ARBA00023141"/>
    </source>
</evidence>
<dbReference type="InterPro" id="IPR001381">
    <property type="entry name" value="DHquinase_I"/>
</dbReference>
<reference evidence="7 8" key="1">
    <citation type="submission" date="2020-07" db="EMBL/GenBank/DDBJ databases">
        <title>Sequencing the genomes of 1000 actinobacteria strains.</title>
        <authorList>
            <person name="Klenk H.-P."/>
        </authorList>
    </citation>
    <scope>NUCLEOTIDE SEQUENCE [LARGE SCALE GENOMIC DNA]</scope>
    <source>
        <strain evidence="7 8">DSM 24482</strain>
    </source>
</reference>
<dbReference type="NCBIfam" id="TIGR01093">
    <property type="entry name" value="aroD"/>
    <property type="match status" value="1"/>
</dbReference>
<dbReference type="UniPathway" id="UPA00053">
    <property type="reaction ID" value="UER00086"/>
</dbReference>
<comment type="function">
    <text evidence="5">Involved in the third step of the chorismate pathway, which leads to the biosynthesis of aromatic amino acids. Catalyzes the cis-dehydration of 3-dehydroquinate (DHQ) and introduces the first double bond of the aromatic ring to yield 3-dehydroshikimate.</text>
</comment>
<dbReference type="EC" id="4.2.1.10" evidence="5"/>
<comment type="pathway">
    <text evidence="5">Metabolic intermediate biosynthesis; chorismate biosynthesis; chorismate from D-erythrose 4-phosphate and phosphoenolpyruvate: step 3/7.</text>
</comment>
<keyword evidence="5" id="KW-0028">Amino-acid biosynthesis</keyword>
<dbReference type="PANTHER" id="PTHR43699:SF1">
    <property type="entry name" value="3-DEHYDROQUINATE DEHYDRATASE"/>
    <property type="match status" value="1"/>
</dbReference>
<dbReference type="Gene3D" id="3.20.20.70">
    <property type="entry name" value="Aldolase class I"/>
    <property type="match status" value="1"/>
</dbReference>
<accession>A0A7Y9JZ63</accession>
<feature type="binding site" evidence="5">
    <location>
        <position position="214"/>
    </location>
    <ligand>
        <name>3-dehydroquinate</name>
        <dbReference type="ChEBI" id="CHEBI:32364"/>
    </ligand>
</feature>
<dbReference type="AlphaFoldDB" id="A0A7Y9JZ63"/>
<name>A0A7Y9JZ63_9CELL</name>
<feature type="binding site" evidence="5">
    <location>
        <position position="86"/>
    </location>
    <ligand>
        <name>3-dehydroquinate</name>
        <dbReference type="ChEBI" id="CHEBI:32364"/>
    </ligand>
</feature>
<protein>
    <recommendedName>
        <fullName evidence="5">3-dehydroquinate dehydratase</fullName>
        <shortName evidence="5">3-dehydroquinase</shortName>
        <ecNumber evidence="5">4.2.1.10</ecNumber>
    </recommendedName>
    <alternativeName>
        <fullName evidence="5">Type I DHQase</fullName>
    </alternativeName>
    <alternativeName>
        <fullName evidence="5">Type I dehydroquinase</fullName>
        <shortName evidence="5">DHQ1</shortName>
    </alternativeName>
</protein>
<feature type="binding site" evidence="5">
    <location>
        <position position="233"/>
    </location>
    <ligand>
        <name>3-dehydroquinate</name>
        <dbReference type="ChEBI" id="CHEBI:32364"/>
    </ligand>
</feature>
<keyword evidence="4 5" id="KW-0704">Schiff base</keyword>
<dbReference type="PANTHER" id="PTHR43699">
    <property type="entry name" value="3-DEHYDROQUINATE DEHYDRATASE"/>
    <property type="match status" value="1"/>
</dbReference>
<evidence type="ECO:0000256" key="1">
    <source>
        <dbReference type="ARBA" id="ARBA00001864"/>
    </source>
</evidence>
<evidence type="ECO:0000313" key="6">
    <source>
        <dbReference type="EMBL" id="GIG32645.1"/>
    </source>
</evidence>
<keyword evidence="2 5" id="KW-0057">Aromatic amino acid biosynthesis</keyword>
<sequence length="265" mass="26471">MSTPTLTLRSVTLGAGRPAVCVPVVERTPADAARVTAALPAGAADVVELRLDHLTGSATDPDVAVRAVAGVRAALPHGTPLLATFRTVREGGVQPADEDAYATLVRAVLAGGQADAVDVELAAAHRADLVRRAHDAGAAVVLSHHDFAATPPRARLLALLREQAAAGADLCKIAVMPHDVDDVLALLGATADFARAADRPAATMAMGGLGVVTRLAGEVVGSALTFGSVGSASAPGQVDATALHGVLALVHGALVADAPPPSDPV</sequence>
<comment type="subunit">
    <text evidence="5">Homodimer.</text>
</comment>
<dbReference type="CDD" id="cd00502">
    <property type="entry name" value="DHQase_I"/>
    <property type="match status" value="1"/>
</dbReference>
<feature type="active site" description="Schiff-base intermediate with substrate" evidence="5">
    <location>
        <position position="172"/>
    </location>
</feature>
<gene>
    <name evidence="5 6" type="primary">aroD</name>
    <name evidence="7" type="ORF">BKA21_002013</name>
    <name evidence="6" type="ORF">Col01nite_18040</name>
</gene>
<dbReference type="GO" id="GO:0008652">
    <property type="term" value="P:amino acid biosynthetic process"/>
    <property type="evidence" value="ECO:0007669"/>
    <property type="project" value="UniProtKB-KW"/>
</dbReference>
<evidence type="ECO:0000256" key="4">
    <source>
        <dbReference type="ARBA" id="ARBA00023270"/>
    </source>
</evidence>
<dbReference type="GO" id="GO:0046279">
    <property type="term" value="P:3,4-dihydroxybenzoate biosynthetic process"/>
    <property type="evidence" value="ECO:0007669"/>
    <property type="project" value="TreeGrafter"/>
</dbReference>
<dbReference type="SUPFAM" id="SSF51569">
    <property type="entry name" value="Aldolase"/>
    <property type="match status" value="1"/>
</dbReference>
<feature type="binding site" evidence="5">
    <location>
        <position position="237"/>
    </location>
    <ligand>
        <name>3-dehydroquinate</name>
        <dbReference type="ChEBI" id="CHEBI:32364"/>
    </ligand>
</feature>
<reference evidence="6 9" key="2">
    <citation type="submission" date="2021-01" db="EMBL/GenBank/DDBJ databases">
        <title>Whole genome shotgun sequence of Cellulomonas oligotrophica NBRC 109435.</title>
        <authorList>
            <person name="Komaki H."/>
            <person name="Tamura T."/>
        </authorList>
    </citation>
    <scope>NUCLEOTIDE SEQUENCE [LARGE SCALE GENOMIC DNA]</scope>
    <source>
        <strain evidence="6 9">NBRC 109435</strain>
    </source>
</reference>
<organism evidence="7 8">
    <name type="scientific">Cellulomonas oligotrophica</name>
    <dbReference type="NCBI Taxonomy" id="931536"/>
    <lineage>
        <taxon>Bacteria</taxon>
        <taxon>Bacillati</taxon>
        <taxon>Actinomycetota</taxon>
        <taxon>Actinomycetes</taxon>
        <taxon>Micrococcales</taxon>
        <taxon>Cellulomonadaceae</taxon>
        <taxon>Cellulomonas</taxon>
    </lineage>
</organism>
<dbReference type="PROSITE" id="PS01028">
    <property type="entry name" value="DEHYDROQUINASE_I"/>
    <property type="match status" value="1"/>
</dbReference>
<proteinExistence type="inferred from homology"/>
<keyword evidence="3 5" id="KW-0456">Lyase</keyword>
<evidence type="ECO:0000313" key="7">
    <source>
        <dbReference type="EMBL" id="NYD86464.1"/>
    </source>
</evidence>
<comment type="caution">
    <text evidence="7">The sequence shown here is derived from an EMBL/GenBank/DDBJ whole genome shotgun (WGS) entry which is preliminary data.</text>
</comment>
<dbReference type="HAMAP" id="MF_00214">
    <property type="entry name" value="AroD"/>
    <property type="match status" value="1"/>
</dbReference>